<name>A0AAN8EW07_9EURO</name>
<dbReference type="EMBL" id="JAKLMC020000003">
    <property type="protein sequence ID" value="KAK5957255.1"/>
    <property type="molecule type" value="Genomic_DNA"/>
</dbReference>
<keyword evidence="3" id="KW-1185">Reference proteome</keyword>
<dbReference type="Proteomes" id="UP001316803">
    <property type="component" value="Unassembled WGS sequence"/>
</dbReference>
<reference evidence="2 3" key="1">
    <citation type="submission" date="2022-12" db="EMBL/GenBank/DDBJ databases">
        <title>Genomic features and morphological characterization of a novel Knufia sp. strain isolated from spacecraft assembly facility.</title>
        <authorList>
            <person name="Teixeira M."/>
            <person name="Chander A.M."/>
            <person name="Stajich J.E."/>
            <person name="Venkateswaran K."/>
        </authorList>
    </citation>
    <scope>NUCLEOTIDE SEQUENCE [LARGE SCALE GENOMIC DNA]</scope>
    <source>
        <strain evidence="2 3">FJI-L2-BK-P2</strain>
    </source>
</reference>
<gene>
    <name evidence="2" type="ORF">OHC33_001627</name>
</gene>
<proteinExistence type="predicted"/>
<sequence>MSNLTVRTTSTPTEDDLKSFIDLLSTCYQNVPLTTAFITEIDGVSPGTEYSQLSPERLKKHFSLGLPSAFKSNILLTTVSAANSSRPLAAVLFEPPDFSGTPPAQARKQPGPILSQYRSVARALKAKHLAMPDTGPHQWDTPAAPSQASSGPSGDPYPSDFNKDTNTEVRTFYHLALLVRDTDASKQETAQAVKEAMDVYLEKAKASDVPIFLEASSQESKDEFEARGFEAVEQVAVGQGRVDARGWPTEGGDGVKVWGMIYNP</sequence>
<dbReference type="AlphaFoldDB" id="A0AAN8EW07"/>
<accession>A0AAN8EW07</accession>
<evidence type="ECO:0000313" key="3">
    <source>
        <dbReference type="Proteomes" id="UP001316803"/>
    </source>
</evidence>
<protein>
    <submittedName>
        <fullName evidence="2">Uncharacterized protein</fullName>
    </submittedName>
</protein>
<evidence type="ECO:0000256" key="1">
    <source>
        <dbReference type="SAM" id="MobiDB-lite"/>
    </source>
</evidence>
<dbReference type="Gene3D" id="3.40.630.30">
    <property type="match status" value="1"/>
</dbReference>
<feature type="region of interest" description="Disordered" evidence="1">
    <location>
        <begin position="131"/>
        <end position="164"/>
    </location>
</feature>
<comment type="caution">
    <text evidence="2">The sequence shown here is derived from an EMBL/GenBank/DDBJ whole genome shotgun (WGS) entry which is preliminary data.</text>
</comment>
<feature type="compositionally biased region" description="Low complexity" evidence="1">
    <location>
        <begin position="142"/>
        <end position="160"/>
    </location>
</feature>
<organism evidence="2 3">
    <name type="scientific">Knufia fluminis</name>
    <dbReference type="NCBI Taxonomy" id="191047"/>
    <lineage>
        <taxon>Eukaryota</taxon>
        <taxon>Fungi</taxon>
        <taxon>Dikarya</taxon>
        <taxon>Ascomycota</taxon>
        <taxon>Pezizomycotina</taxon>
        <taxon>Eurotiomycetes</taxon>
        <taxon>Chaetothyriomycetidae</taxon>
        <taxon>Chaetothyriales</taxon>
        <taxon>Trichomeriaceae</taxon>
        <taxon>Knufia</taxon>
    </lineage>
</organism>
<evidence type="ECO:0000313" key="2">
    <source>
        <dbReference type="EMBL" id="KAK5957255.1"/>
    </source>
</evidence>